<dbReference type="Gene3D" id="1.10.287.1350">
    <property type="match status" value="1"/>
</dbReference>
<evidence type="ECO:0000256" key="1">
    <source>
        <dbReference type="ARBA" id="ARBA00022603"/>
    </source>
</evidence>
<dbReference type="STRING" id="1449976.KALB_5826"/>
<evidence type="ECO:0000313" key="7">
    <source>
        <dbReference type="EMBL" id="AHH99187.1"/>
    </source>
</evidence>
<dbReference type="InterPro" id="IPR036388">
    <property type="entry name" value="WH-like_DNA-bd_sf"/>
</dbReference>
<dbReference type="PATRIC" id="fig|1449976.3.peg.5851"/>
<evidence type="ECO:0000313" key="8">
    <source>
        <dbReference type="Proteomes" id="UP000019225"/>
    </source>
</evidence>
<dbReference type="AlphaFoldDB" id="W5WED7"/>
<keyword evidence="8" id="KW-1185">Reference proteome</keyword>
<feature type="domain" description="O-methyltransferase C-terminal" evidence="5">
    <location>
        <begin position="128"/>
        <end position="320"/>
    </location>
</feature>
<protein>
    <recommendedName>
        <fullName evidence="9">O-methyltransferase domain-containing protein</fullName>
    </recommendedName>
</protein>
<organism evidence="7 8">
    <name type="scientific">Kutzneria albida DSM 43870</name>
    <dbReference type="NCBI Taxonomy" id="1449976"/>
    <lineage>
        <taxon>Bacteria</taxon>
        <taxon>Bacillati</taxon>
        <taxon>Actinomycetota</taxon>
        <taxon>Actinomycetes</taxon>
        <taxon>Pseudonocardiales</taxon>
        <taxon>Pseudonocardiaceae</taxon>
        <taxon>Kutzneria</taxon>
    </lineage>
</organism>
<dbReference type="InterPro" id="IPR036390">
    <property type="entry name" value="WH_DNA-bd_sf"/>
</dbReference>
<evidence type="ECO:0008006" key="9">
    <source>
        <dbReference type="Google" id="ProtNLM"/>
    </source>
</evidence>
<dbReference type="SUPFAM" id="SSF46785">
    <property type="entry name" value="Winged helix' DNA-binding domain"/>
    <property type="match status" value="1"/>
</dbReference>
<dbReference type="Pfam" id="PF00891">
    <property type="entry name" value="Methyltransf_2"/>
    <property type="match status" value="1"/>
</dbReference>
<dbReference type="KEGG" id="kal:KALB_5826"/>
<evidence type="ECO:0000256" key="2">
    <source>
        <dbReference type="ARBA" id="ARBA00022679"/>
    </source>
</evidence>
<dbReference type="Pfam" id="PF08100">
    <property type="entry name" value="Dimerisation"/>
    <property type="match status" value="1"/>
</dbReference>
<dbReference type="RefSeq" id="WP_236650049.1">
    <property type="nucleotide sequence ID" value="NZ_CP007155.1"/>
</dbReference>
<dbReference type="PANTHER" id="PTHR43712:SF2">
    <property type="entry name" value="O-METHYLTRANSFERASE CICE"/>
    <property type="match status" value="1"/>
</dbReference>
<dbReference type="InterPro" id="IPR016461">
    <property type="entry name" value="COMT-like"/>
</dbReference>
<evidence type="ECO:0000259" key="5">
    <source>
        <dbReference type="Pfam" id="PF00891"/>
    </source>
</evidence>
<dbReference type="PIRSF" id="PIRSF005739">
    <property type="entry name" value="O-mtase"/>
    <property type="match status" value="1"/>
</dbReference>
<evidence type="ECO:0000256" key="4">
    <source>
        <dbReference type="PIRSR" id="PIRSR005739-1"/>
    </source>
</evidence>
<dbReference type="PROSITE" id="PS51683">
    <property type="entry name" value="SAM_OMT_II"/>
    <property type="match status" value="1"/>
</dbReference>
<dbReference type="InterPro" id="IPR012967">
    <property type="entry name" value="COMT_dimerisation"/>
</dbReference>
<evidence type="ECO:0000259" key="6">
    <source>
        <dbReference type="Pfam" id="PF08100"/>
    </source>
</evidence>
<evidence type="ECO:0000256" key="3">
    <source>
        <dbReference type="ARBA" id="ARBA00022691"/>
    </source>
</evidence>
<dbReference type="CDD" id="cd02440">
    <property type="entry name" value="AdoMet_MTases"/>
    <property type="match status" value="1"/>
</dbReference>
<feature type="domain" description="O-methyltransferase dimerisation" evidence="6">
    <location>
        <begin position="18"/>
        <end position="92"/>
    </location>
</feature>
<feature type="active site" description="Proton acceptor" evidence="4">
    <location>
        <position position="250"/>
    </location>
</feature>
<dbReference type="GO" id="GO:0032259">
    <property type="term" value="P:methylation"/>
    <property type="evidence" value="ECO:0007669"/>
    <property type="project" value="UniProtKB-KW"/>
</dbReference>
<dbReference type="InterPro" id="IPR001077">
    <property type="entry name" value="COMT_C"/>
</dbReference>
<keyword evidence="1" id="KW-0489">Methyltransferase</keyword>
<dbReference type="GO" id="GO:0046983">
    <property type="term" value="F:protein dimerization activity"/>
    <property type="evidence" value="ECO:0007669"/>
    <property type="project" value="InterPro"/>
</dbReference>
<dbReference type="EMBL" id="CP007155">
    <property type="protein sequence ID" value="AHH99187.1"/>
    <property type="molecule type" value="Genomic_DNA"/>
</dbReference>
<keyword evidence="3" id="KW-0949">S-adenosyl-L-methionine</keyword>
<dbReference type="SUPFAM" id="SSF53335">
    <property type="entry name" value="S-adenosyl-L-methionine-dependent methyltransferases"/>
    <property type="match status" value="1"/>
</dbReference>
<name>W5WED7_9PSEU</name>
<accession>W5WED7</accession>
<reference evidence="7 8" key="1">
    <citation type="journal article" date="2014" name="BMC Genomics">
        <title>Complete genome sequence of producer of the glycopeptide antibiotic Aculeximycin Kutzneria albida DSM 43870T, a representative of minor genus of Pseudonocardiaceae.</title>
        <authorList>
            <person name="Rebets Y."/>
            <person name="Tokovenko B."/>
            <person name="Lushchyk I."/>
            <person name="Ruckert C."/>
            <person name="Zaburannyi N."/>
            <person name="Bechthold A."/>
            <person name="Kalinowski J."/>
            <person name="Luzhetskyy A."/>
        </authorList>
    </citation>
    <scope>NUCLEOTIDE SEQUENCE [LARGE SCALE GENOMIC DNA]</scope>
    <source>
        <strain evidence="7">DSM 43870</strain>
    </source>
</reference>
<proteinExistence type="predicted"/>
<keyword evidence="2" id="KW-0808">Transferase</keyword>
<dbReference type="HOGENOM" id="CLU_005533_12_0_11"/>
<dbReference type="Gene3D" id="1.10.10.10">
    <property type="entry name" value="Winged helix-like DNA-binding domain superfamily/Winged helix DNA-binding domain"/>
    <property type="match status" value="1"/>
</dbReference>
<gene>
    <name evidence="7" type="ORF">KALB_5826</name>
</gene>
<dbReference type="InterPro" id="IPR029063">
    <property type="entry name" value="SAM-dependent_MTases_sf"/>
</dbReference>
<dbReference type="eggNOG" id="COG2226">
    <property type="taxonomic scope" value="Bacteria"/>
</dbReference>
<dbReference type="PANTHER" id="PTHR43712">
    <property type="entry name" value="PUTATIVE (AFU_ORTHOLOGUE AFUA_4G14580)-RELATED"/>
    <property type="match status" value="1"/>
</dbReference>
<dbReference type="Proteomes" id="UP000019225">
    <property type="component" value="Chromosome"/>
</dbReference>
<dbReference type="Gene3D" id="3.40.50.150">
    <property type="entry name" value="Vaccinia Virus protein VP39"/>
    <property type="match status" value="1"/>
</dbReference>
<sequence length="340" mass="36665">MHDIDQQQRTDHAFQLLRLSEGFGPARALQLAAEIGVADLLGDGPRDTKDLAGATSTHPDALYRLLRALAGVGVFTEVEPARFALTPVGDRLRADHSQSLRSWVLFQALFNGVYAEAGYSLRTGSATVPQVFGESLFDHLRTHPEHGAIFNAAMGEHSRVMGQALAGSCDLSAARQIVDVGGGNGAFLSAILHANPATTGVVYDQPHLADAANELLAANGLAERCTFLGGDFLWSVPAGGDVYLLKGILHNWPDEQVLTILRNCRRALDTRSRLLLVDWVVPSGDTPHPSKFVDLAVLFVYGGRERTKDEYVTLLAEAGLRLTRVLDTESALNVLEVVPV</sequence>
<dbReference type="GO" id="GO:0008171">
    <property type="term" value="F:O-methyltransferase activity"/>
    <property type="evidence" value="ECO:0007669"/>
    <property type="project" value="InterPro"/>
</dbReference>